<sequence>MRDAFDLSLYLVLDPVQCGGHDAAVRVARAALEGGATFVQLRAPEWHKRAWLDLARELLPLTRAHGVPFVVNDHLDVALAVGADGVHIGQRDLPAELARQLLGPDALIGLSVSNLDETADARTLAGIIDYLGAGPVYATPTKTDASTPCGIDGLAEICAAAHLPTVAIGGIQAHNAADVMRAEPAGLAVVSAICKAADPREAAAALRATITRARTRI</sequence>
<feature type="binding site" evidence="10">
    <location>
        <begin position="139"/>
        <end position="141"/>
    </location>
    <ligand>
        <name>2-[(2R,5Z)-2-carboxy-4-methylthiazol-5(2H)-ylidene]ethyl phosphate</name>
        <dbReference type="ChEBI" id="CHEBI:62899"/>
    </ligand>
</feature>
<evidence type="ECO:0000256" key="6">
    <source>
        <dbReference type="ARBA" id="ARBA00022977"/>
    </source>
</evidence>
<keyword evidence="3 10" id="KW-0808">Transferase</keyword>
<feature type="binding site" evidence="10">
    <location>
        <position position="92"/>
    </location>
    <ligand>
        <name>Mg(2+)</name>
        <dbReference type="ChEBI" id="CHEBI:18420"/>
    </ligand>
</feature>
<dbReference type="UniPathway" id="UPA00060">
    <property type="reaction ID" value="UER00141"/>
</dbReference>
<comment type="catalytic activity">
    <reaction evidence="7 10 11">
        <text>4-methyl-5-(2-phosphooxyethyl)-thiazole + 4-amino-2-methyl-5-(diphosphooxymethyl)pyrimidine + H(+) = thiamine phosphate + diphosphate</text>
        <dbReference type="Rhea" id="RHEA:22328"/>
        <dbReference type="ChEBI" id="CHEBI:15378"/>
        <dbReference type="ChEBI" id="CHEBI:33019"/>
        <dbReference type="ChEBI" id="CHEBI:37575"/>
        <dbReference type="ChEBI" id="CHEBI:57841"/>
        <dbReference type="ChEBI" id="CHEBI:58296"/>
        <dbReference type="EC" id="2.5.1.3"/>
    </reaction>
</comment>
<dbReference type="InterPro" id="IPR034291">
    <property type="entry name" value="TMP_synthase"/>
</dbReference>
<feature type="binding site" evidence="10">
    <location>
        <position position="170"/>
    </location>
    <ligand>
        <name>2-[(2R,5Z)-2-carboxy-4-methylthiazol-5(2H)-ylidene]ethyl phosphate</name>
        <dbReference type="ChEBI" id="CHEBI:62899"/>
    </ligand>
</feature>
<evidence type="ECO:0000256" key="3">
    <source>
        <dbReference type="ARBA" id="ARBA00022679"/>
    </source>
</evidence>
<dbReference type="AlphaFoldDB" id="A0A158CL85"/>
<comment type="similarity">
    <text evidence="10 11">Belongs to the thiamine-phosphate synthase family.</text>
</comment>
<dbReference type="Pfam" id="PF02581">
    <property type="entry name" value="TMP-TENI"/>
    <property type="match status" value="1"/>
</dbReference>
<dbReference type="GO" id="GO:0005737">
    <property type="term" value="C:cytoplasm"/>
    <property type="evidence" value="ECO:0007669"/>
    <property type="project" value="TreeGrafter"/>
</dbReference>
<evidence type="ECO:0000256" key="7">
    <source>
        <dbReference type="ARBA" id="ARBA00047334"/>
    </source>
</evidence>
<keyword evidence="6 10" id="KW-0784">Thiamine biosynthesis</keyword>
<accession>A0A158CL85</accession>
<evidence type="ECO:0000256" key="9">
    <source>
        <dbReference type="ARBA" id="ARBA00047883"/>
    </source>
</evidence>
<dbReference type="GO" id="GO:0009228">
    <property type="term" value="P:thiamine biosynthetic process"/>
    <property type="evidence" value="ECO:0007669"/>
    <property type="project" value="UniProtKB-KW"/>
</dbReference>
<dbReference type="GO" id="GO:0004789">
    <property type="term" value="F:thiamine-phosphate diphosphorylase activity"/>
    <property type="evidence" value="ECO:0007669"/>
    <property type="project" value="UniProtKB-UniRule"/>
</dbReference>
<feature type="binding site" evidence="10">
    <location>
        <begin position="190"/>
        <end position="191"/>
    </location>
    <ligand>
        <name>2-[(2R,5Z)-2-carboxy-4-methylthiazol-5(2H)-ylidene]ethyl phosphate</name>
        <dbReference type="ChEBI" id="CHEBI:62899"/>
    </ligand>
</feature>
<evidence type="ECO:0000256" key="1">
    <source>
        <dbReference type="ARBA" id="ARBA00003814"/>
    </source>
</evidence>
<comment type="caution">
    <text evidence="14">The sequence shown here is derived from an EMBL/GenBank/DDBJ whole genome shotgun (WGS) entry which is preliminary data.</text>
</comment>
<dbReference type="CDD" id="cd00564">
    <property type="entry name" value="TMP_TenI"/>
    <property type="match status" value="1"/>
</dbReference>
<dbReference type="FunFam" id="3.20.20.70:FF:000096">
    <property type="entry name" value="Thiamine-phosphate synthase"/>
    <property type="match status" value="1"/>
</dbReference>
<dbReference type="InterPro" id="IPR022998">
    <property type="entry name" value="ThiamineP_synth_TenI"/>
</dbReference>
<feature type="domain" description="Thiamine phosphate synthase/TenI" evidence="13">
    <location>
        <begin position="9"/>
        <end position="193"/>
    </location>
</feature>
<dbReference type="PANTHER" id="PTHR20857">
    <property type="entry name" value="THIAMINE-PHOSPHATE PYROPHOSPHORYLASE"/>
    <property type="match status" value="1"/>
</dbReference>
<protein>
    <recommendedName>
        <fullName evidence="10">Thiamine-phosphate synthase</fullName>
        <shortName evidence="10">TP synthase</shortName>
        <shortName evidence="10">TPS</shortName>
        <ecNumber evidence="10">2.5.1.3</ecNumber>
    </recommendedName>
    <alternativeName>
        <fullName evidence="10">Thiamine-phosphate pyrophosphorylase</fullName>
        <shortName evidence="10">TMP pyrophosphorylase</shortName>
        <shortName evidence="10">TMP-PPase</shortName>
    </alternativeName>
</protein>
<dbReference type="GO" id="GO:0000287">
    <property type="term" value="F:magnesium ion binding"/>
    <property type="evidence" value="ECO:0007669"/>
    <property type="project" value="UniProtKB-UniRule"/>
</dbReference>
<dbReference type="HAMAP" id="MF_00097">
    <property type="entry name" value="TMP_synthase"/>
    <property type="match status" value="1"/>
</dbReference>
<reference evidence="14" key="1">
    <citation type="submission" date="2016-01" db="EMBL/GenBank/DDBJ databases">
        <authorList>
            <person name="Peeters C."/>
        </authorList>
    </citation>
    <scope>NUCLEOTIDE SEQUENCE [LARGE SCALE GENOMIC DNA]</scope>
    <source>
        <strain evidence="14">LMG 29325</strain>
    </source>
</reference>
<dbReference type="Gene3D" id="3.20.20.70">
    <property type="entry name" value="Aldolase class I"/>
    <property type="match status" value="1"/>
</dbReference>
<dbReference type="GO" id="GO:0009229">
    <property type="term" value="P:thiamine diphosphate biosynthetic process"/>
    <property type="evidence" value="ECO:0007669"/>
    <property type="project" value="UniProtKB-UniRule"/>
</dbReference>
<keyword evidence="5 10" id="KW-0460">Magnesium</keyword>
<evidence type="ECO:0000256" key="5">
    <source>
        <dbReference type="ARBA" id="ARBA00022842"/>
    </source>
</evidence>
<dbReference type="InterPro" id="IPR036206">
    <property type="entry name" value="ThiamineP_synth_sf"/>
</dbReference>
<evidence type="ECO:0000256" key="4">
    <source>
        <dbReference type="ARBA" id="ARBA00022723"/>
    </source>
</evidence>
<dbReference type="NCBIfam" id="TIGR00693">
    <property type="entry name" value="thiE"/>
    <property type="match status" value="1"/>
</dbReference>
<keyword evidence="15" id="KW-1185">Reference proteome</keyword>
<gene>
    <name evidence="10" type="primary">thiE</name>
    <name evidence="14" type="ORF">AWB82_05549</name>
</gene>
<evidence type="ECO:0000259" key="13">
    <source>
        <dbReference type="Pfam" id="PF02581"/>
    </source>
</evidence>
<comment type="catalytic activity">
    <reaction evidence="8 10 11">
        <text>2-(2-carboxy-4-methylthiazol-5-yl)ethyl phosphate + 4-amino-2-methyl-5-(diphosphooxymethyl)pyrimidine + 2 H(+) = thiamine phosphate + CO2 + diphosphate</text>
        <dbReference type="Rhea" id="RHEA:47848"/>
        <dbReference type="ChEBI" id="CHEBI:15378"/>
        <dbReference type="ChEBI" id="CHEBI:16526"/>
        <dbReference type="ChEBI" id="CHEBI:33019"/>
        <dbReference type="ChEBI" id="CHEBI:37575"/>
        <dbReference type="ChEBI" id="CHEBI:57841"/>
        <dbReference type="ChEBI" id="CHEBI:62890"/>
        <dbReference type="EC" id="2.5.1.3"/>
    </reaction>
</comment>
<comment type="pathway">
    <text evidence="2 10 12">Cofactor biosynthesis; thiamine diphosphate biosynthesis; thiamine phosphate from 4-amino-2-methyl-5-diphosphomethylpyrimidine and 4-methyl-5-(2-phosphoethyl)-thiazole: step 1/1.</text>
</comment>
<evidence type="ECO:0000256" key="10">
    <source>
        <dbReference type="HAMAP-Rule" id="MF_00097"/>
    </source>
</evidence>
<evidence type="ECO:0000313" key="15">
    <source>
        <dbReference type="Proteomes" id="UP000054596"/>
    </source>
</evidence>
<evidence type="ECO:0000256" key="8">
    <source>
        <dbReference type="ARBA" id="ARBA00047851"/>
    </source>
</evidence>
<feature type="binding site" evidence="10">
    <location>
        <position position="73"/>
    </location>
    <ligand>
        <name>Mg(2+)</name>
        <dbReference type="ChEBI" id="CHEBI:18420"/>
    </ligand>
</feature>
<evidence type="ECO:0000256" key="2">
    <source>
        <dbReference type="ARBA" id="ARBA00005165"/>
    </source>
</evidence>
<evidence type="ECO:0000313" key="14">
    <source>
        <dbReference type="EMBL" id="SAK83051.1"/>
    </source>
</evidence>
<feature type="binding site" evidence="10">
    <location>
        <position position="72"/>
    </location>
    <ligand>
        <name>4-amino-2-methyl-5-(diphosphooxymethyl)pyrimidine</name>
        <dbReference type="ChEBI" id="CHEBI:57841"/>
    </ligand>
</feature>
<proteinExistence type="inferred from homology"/>
<dbReference type="SUPFAM" id="SSF51391">
    <property type="entry name" value="Thiamin phosphate synthase"/>
    <property type="match status" value="1"/>
</dbReference>
<keyword evidence="4 10" id="KW-0479">Metal-binding</keyword>
<dbReference type="OrthoDB" id="9810880at2"/>
<evidence type="ECO:0000256" key="12">
    <source>
        <dbReference type="RuleBase" id="RU004253"/>
    </source>
</evidence>
<dbReference type="STRING" id="1777143.AWB82_05549"/>
<dbReference type="InterPro" id="IPR013785">
    <property type="entry name" value="Aldolase_TIM"/>
</dbReference>
<comment type="function">
    <text evidence="1 10">Condenses 4-methyl-5-(beta-hydroxyethyl)thiazole monophosphate (THZ-P) and 2-methyl-4-amino-5-hydroxymethyl pyrimidine pyrophosphate (HMP-PP) to form thiamine monophosphate (TMP).</text>
</comment>
<organism evidence="14 15">
    <name type="scientific">Caballeronia glebae</name>
    <dbReference type="NCBI Taxonomy" id="1777143"/>
    <lineage>
        <taxon>Bacteria</taxon>
        <taxon>Pseudomonadati</taxon>
        <taxon>Pseudomonadota</taxon>
        <taxon>Betaproteobacteria</taxon>
        <taxon>Burkholderiales</taxon>
        <taxon>Burkholderiaceae</taxon>
        <taxon>Caballeronia</taxon>
    </lineage>
</organism>
<dbReference type="EMBL" id="FCOJ02000052">
    <property type="protein sequence ID" value="SAK83051.1"/>
    <property type="molecule type" value="Genomic_DNA"/>
</dbReference>
<dbReference type="PANTHER" id="PTHR20857:SF15">
    <property type="entry name" value="THIAMINE-PHOSPHATE SYNTHASE"/>
    <property type="match status" value="1"/>
</dbReference>
<dbReference type="RefSeq" id="WP_086972537.1">
    <property type="nucleotide sequence ID" value="NZ_FCOJ02000052.1"/>
</dbReference>
<feature type="binding site" evidence="10">
    <location>
        <position position="142"/>
    </location>
    <ligand>
        <name>4-amino-2-methyl-5-(diphosphooxymethyl)pyrimidine</name>
        <dbReference type="ChEBI" id="CHEBI:57841"/>
    </ligand>
</feature>
<comment type="caution">
    <text evidence="10">Lacks conserved residue(s) required for the propagation of feature annotation.</text>
</comment>
<comment type="cofactor">
    <cofactor evidence="10">
        <name>Mg(2+)</name>
        <dbReference type="ChEBI" id="CHEBI:18420"/>
    </cofactor>
    <text evidence="10">Binds 1 Mg(2+) ion per subunit.</text>
</comment>
<comment type="catalytic activity">
    <reaction evidence="9 10 11">
        <text>2-[(2R,5Z)-2-carboxy-4-methylthiazol-5(2H)-ylidene]ethyl phosphate + 4-amino-2-methyl-5-(diphosphooxymethyl)pyrimidine + 2 H(+) = thiamine phosphate + CO2 + diphosphate</text>
        <dbReference type="Rhea" id="RHEA:47844"/>
        <dbReference type="ChEBI" id="CHEBI:15378"/>
        <dbReference type="ChEBI" id="CHEBI:16526"/>
        <dbReference type="ChEBI" id="CHEBI:33019"/>
        <dbReference type="ChEBI" id="CHEBI:37575"/>
        <dbReference type="ChEBI" id="CHEBI:57841"/>
        <dbReference type="ChEBI" id="CHEBI:62899"/>
        <dbReference type="EC" id="2.5.1.3"/>
    </reaction>
</comment>
<dbReference type="Proteomes" id="UP000054596">
    <property type="component" value="Unassembled WGS sequence"/>
</dbReference>
<feature type="binding site" evidence="10">
    <location>
        <position position="111"/>
    </location>
    <ligand>
        <name>4-amino-2-methyl-5-(diphosphooxymethyl)pyrimidine</name>
        <dbReference type="ChEBI" id="CHEBI:57841"/>
    </ligand>
</feature>
<name>A0A158CL85_9BURK</name>
<evidence type="ECO:0000256" key="11">
    <source>
        <dbReference type="RuleBase" id="RU003826"/>
    </source>
</evidence>
<dbReference type="EC" id="2.5.1.3" evidence="10"/>